<name>A0A1W7CSY2_9ACTN</name>
<dbReference type="Proteomes" id="UP000194218">
    <property type="component" value="Chromosome"/>
</dbReference>
<feature type="transmembrane region" description="Helical" evidence="2">
    <location>
        <begin position="133"/>
        <end position="155"/>
    </location>
</feature>
<keyword evidence="2" id="KW-0812">Transmembrane</keyword>
<evidence type="ECO:0000256" key="2">
    <source>
        <dbReference type="SAM" id="Phobius"/>
    </source>
</evidence>
<dbReference type="KEGG" id="smao:CAG99_02820"/>
<dbReference type="SUPFAM" id="SSF53474">
    <property type="entry name" value="alpha/beta-Hydrolases"/>
    <property type="match status" value="1"/>
</dbReference>
<dbReference type="EMBL" id="CP021121">
    <property type="protein sequence ID" value="ARQ67911.1"/>
    <property type="molecule type" value="Genomic_DNA"/>
</dbReference>
<keyword evidence="2" id="KW-1133">Transmembrane helix</keyword>
<organism evidence="3 4">
    <name type="scientific">Streptomyces marincola</name>
    <dbReference type="NCBI Taxonomy" id="2878388"/>
    <lineage>
        <taxon>Bacteria</taxon>
        <taxon>Bacillati</taxon>
        <taxon>Actinomycetota</taxon>
        <taxon>Actinomycetes</taxon>
        <taxon>Kitasatosporales</taxon>
        <taxon>Streptomycetaceae</taxon>
        <taxon>Streptomyces</taxon>
    </lineage>
</organism>
<keyword evidence="2" id="KW-0472">Membrane</keyword>
<evidence type="ECO:0000313" key="4">
    <source>
        <dbReference type="Proteomes" id="UP000194218"/>
    </source>
</evidence>
<dbReference type="InterPro" id="IPR050583">
    <property type="entry name" value="Mycobacterial_A85_antigen"/>
</dbReference>
<accession>A0A1W7CSY2</accession>
<feature type="compositionally biased region" description="Low complexity" evidence="1">
    <location>
        <begin position="44"/>
        <end position="68"/>
    </location>
</feature>
<dbReference type="InterPro" id="IPR000801">
    <property type="entry name" value="Esterase-like"/>
</dbReference>
<dbReference type="InterPro" id="IPR029058">
    <property type="entry name" value="AB_hydrolase_fold"/>
</dbReference>
<dbReference type="PANTHER" id="PTHR48098">
    <property type="entry name" value="ENTEROCHELIN ESTERASE-RELATED"/>
    <property type="match status" value="1"/>
</dbReference>
<reference evidence="3 4" key="1">
    <citation type="submission" date="2017-05" db="EMBL/GenBank/DDBJ databases">
        <title>Complete genome sequence of Streptomyces sp. SCSIO 03032 revealed the diverse biosynthetic pathways for its bioactive secondary metabolites.</title>
        <authorList>
            <person name="Ma L."/>
            <person name="Zhu Y."/>
            <person name="Zhang W."/>
            <person name="Zhang G."/>
            <person name="Tian X."/>
            <person name="Zhang S."/>
            <person name="Zhang C."/>
        </authorList>
    </citation>
    <scope>NUCLEOTIDE SEQUENCE [LARGE SCALE GENOMIC DNA]</scope>
    <source>
        <strain evidence="3 4">SCSIO 03032</strain>
    </source>
</reference>
<evidence type="ECO:0000313" key="3">
    <source>
        <dbReference type="EMBL" id="ARQ67911.1"/>
    </source>
</evidence>
<proteinExistence type="predicted"/>
<evidence type="ECO:0008006" key="5">
    <source>
        <dbReference type="Google" id="ProtNLM"/>
    </source>
</evidence>
<protein>
    <recommendedName>
        <fullName evidence="5">S-formylglutathione hydrolase FrmB</fullName>
    </recommendedName>
</protein>
<feature type="region of interest" description="Disordered" evidence="1">
    <location>
        <begin position="1"/>
        <end position="123"/>
    </location>
</feature>
<feature type="compositionally biased region" description="Basic and acidic residues" evidence="1">
    <location>
        <begin position="25"/>
        <end position="41"/>
    </location>
</feature>
<keyword evidence="4" id="KW-1185">Reference proteome</keyword>
<sequence length="484" mass="49859">MRPARTPAASVPEPFPSAGARRARAVSDEVVRPGARAERGAAGRGRSAARATWAPGAPAGPAAGGARRTQSRHGATTGRGDSAAAVPARAHITGNRGNPRSLPGKAVGIPRAPAHRGGGIRSMQPTRSHVRRLWCAALALALAAVAGPAAGGALARADDHGAARGAVVVERERSGERTLDLTIESPALGTSVRTRVLLPPGHDRDPGRTWPAIYLLHGCCDASGGFDDWTDSTDVAAITARTEALIVMPEGGPVGYYSDWWNGGRGGPPAWETFHLTELPAVLAREVGAGDLRAVAGASMGGTGALAYAGRHPGFFRAAAAYSGRLDTRVDAPAVMARLEDFGHDPLALWGDPVAQADVWAAHDPSALVADLPPGYPVYVSSGNGEPGPLDPHDAPHDALEAQFGEMAAAYVAAARAHGLDVTASLGPGRHHYGYWEREFARSLPLLAEAVGARGGHTPATGPTPGGNGAVPWVAGRERFPRTH</sequence>
<dbReference type="PANTHER" id="PTHR48098:SF1">
    <property type="entry name" value="DIACYLGLYCEROL ACYLTRANSFERASE_MYCOLYLTRANSFERASE AG85A"/>
    <property type="match status" value="1"/>
</dbReference>
<gene>
    <name evidence="3" type="ORF">CAG99_02820</name>
</gene>
<dbReference type="GO" id="GO:0016747">
    <property type="term" value="F:acyltransferase activity, transferring groups other than amino-acyl groups"/>
    <property type="evidence" value="ECO:0007669"/>
    <property type="project" value="TreeGrafter"/>
</dbReference>
<dbReference type="AlphaFoldDB" id="A0A1W7CSY2"/>
<dbReference type="Gene3D" id="3.40.50.1820">
    <property type="entry name" value="alpha/beta hydrolase"/>
    <property type="match status" value="1"/>
</dbReference>
<dbReference type="Pfam" id="PF00756">
    <property type="entry name" value="Esterase"/>
    <property type="match status" value="1"/>
</dbReference>
<evidence type="ECO:0000256" key="1">
    <source>
        <dbReference type="SAM" id="MobiDB-lite"/>
    </source>
</evidence>
<feature type="region of interest" description="Disordered" evidence="1">
    <location>
        <begin position="455"/>
        <end position="484"/>
    </location>
</feature>